<dbReference type="EnsemblPlants" id="Pp3c5_11330V3.9">
    <property type="protein sequence ID" value="Pp3c5_11330V3.9"/>
    <property type="gene ID" value="Pp3c5_11330"/>
</dbReference>
<sequence length="1297" mass="145609">MHLAYRVARATPGASVRRLGSRSFRVSTLQFAFYHLPFCYGLEHSGIPFYFLDSLELAFLGPVIANYKITSTCTEYNMTTVRARQDGAMVRLLGYTYRDPDDNPKEIVKSPSASGDSGWLIRFFDSEFFCEWIAVSYLYKHEHSGVRDYLCNRMYTLPLLGIESYLFQLCYMLVHMPCPSLERYIVDVCGKSLRIAIKVHWFLLAEADGAEDNTHVLKVQEKCQEAALNGEWPPLIRPQKSVLSAGTKGSRVFKAVLSSRRLLPMTSSPPSQRTPPSLPTPTAADEGFRETTRSTGEESELSLKALKKLIPTSTSKVRNVLLKPFRDKEEKEDDEVIVYDRPMRESDLDSILRRSPKEIESDGFFKRFFKDRDDDEKGIRSEELANQEGFFRRLFREKSDGDEKVDDEKEGFFRRMLLKKPDDEEEDESSDFTLFRKFFRQVHPEVDKMMEVAPGQEHPALITSENSPVNENFLKRFSMSFKEEGTKLFSMKRDGEEGNKFFSMKRDAEPPVTPSTTPSGFLRRLFKDRSDEEPGGLADELGSLSLSTDSTDGSNEGNFLQDTLRAFRGKVRTHDPEILGKEGSVGRSTEGTAAEQRFDSDADESDMIRRESQTVIEKPSTTSSSWKLPSTDSSFFDLGKSFIKRPGSPKRRTEKTSTKPPLPKSSASNLRKGVYQATLDLVQSLCDTSSGLVDCFPMEDRLQALRESVAELNQQLVAAESDGGVCFPMGKGLCRVVHIPVDECVLLNSRDKAPYLICIEVLKCEAKSNLNKDQKQSNAGIKTAKGGIPLANGDAQLHRPPPWAYPLQPDVQQPNTQQLLRSASKAIDAAMAHLWESKLKVVDVSFSVQPRKAQLAALQTGSCSHMGGESGECQSPSTCASDGSGLSMDSFSLREEFGGANGCNANFQDKPKVKNPWGRKGKPSGEDVEWVSVILSVVPGVNMEDIEEEQPARRKDHRRVPSTIAMAEVKAAVAEGEAPAGLPVKKSGTAPTQTEERIGVKGKATDALAGELWENKRERIQKTSKWSSSPDWDLRSMIVKSGDDCRQEHLAVQLIGHFYDIFQEAGLPLWLRPYEVLVTSSHTALIETIYDTASIHSIKSRNSDVTSLRDFFCKKYVEGSPAFKLAQRNFVESMAGYSILCYILQVKDRHNSNLLIDEEGHIIHIDFGYMLSNSPGGVNFESAPFKLTRELLEVMDSDAEGTASEFYDYFKVLCIQGFLTCRKHAERIILLVEMMQDSGYPCFKGGPRTLQNLRKRFHLSLTEEQCVSSVLELIAKSLDAWRTRQYDYYQKVLNGIL</sequence>
<keyword evidence="3" id="KW-0808">Transferase</keyword>
<evidence type="ECO:0000313" key="7">
    <source>
        <dbReference type="EnsemblPlants" id="Pp3c5_11330V3.9"/>
    </source>
</evidence>
<organism evidence="7 8">
    <name type="scientific">Physcomitrium patens</name>
    <name type="common">Spreading-leaved earth moss</name>
    <name type="synonym">Physcomitrella patens</name>
    <dbReference type="NCBI Taxonomy" id="3218"/>
    <lineage>
        <taxon>Eukaryota</taxon>
        <taxon>Viridiplantae</taxon>
        <taxon>Streptophyta</taxon>
        <taxon>Embryophyta</taxon>
        <taxon>Bryophyta</taxon>
        <taxon>Bryophytina</taxon>
        <taxon>Bryopsida</taxon>
        <taxon>Funariidae</taxon>
        <taxon>Funariales</taxon>
        <taxon>Funariaceae</taxon>
        <taxon>Physcomitrium</taxon>
    </lineage>
</organism>
<evidence type="ECO:0000259" key="6">
    <source>
        <dbReference type="PROSITE" id="PS50290"/>
    </source>
</evidence>
<name>A0A7I4DP86_PHYPA</name>
<dbReference type="PROSITE" id="PS50290">
    <property type="entry name" value="PI3_4_KINASE_3"/>
    <property type="match status" value="1"/>
</dbReference>
<feature type="region of interest" description="Disordered" evidence="5">
    <location>
        <begin position="571"/>
        <end position="669"/>
    </location>
</feature>
<reference evidence="7" key="3">
    <citation type="submission" date="2020-12" db="UniProtKB">
        <authorList>
            <consortium name="EnsemblPlants"/>
        </authorList>
    </citation>
    <scope>IDENTIFICATION</scope>
</reference>
<dbReference type="Pfam" id="PF00454">
    <property type="entry name" value="PI3_PI4_kinase"/>
    <property type="match status" value="1"/>
</dbReference>
<dbReference type="InParanoid" id="A0A7I4DP86"/>
<protein>
    <recommendedName>
        <fullName evidence="2">1-phosphatidylinositol 4-kinase</fullName>
        <ecNumber evidence="2">2.7.1.67</ecNumber>
    </recommendedName>
</protein>
<dbReference type="InterPro" id="IPR015433">
    <property type="entry name" value="PI3/4_kinase"/>
</dbReference>
<feature type="domain" description="PI3K/PI4K catalytic" evidence="6">
    <location>
        <begin position="1014"/>
        <end position="1282"/>
    </location>
</feature>
<dbReference type="GO" id="GO:0046854">
    <property type="term" value="P:phosphatidylinositol phosphate biosynthetic process"/>
    <property type="evidence" value="ECO:0000318"/>
    <property type="project" value="GO_Central"/>
</dbReference>
<dbReference type="FunCoup" id="A0A7I4DP86">
    <property type="interactions" value="4634"/>
</dbReference>
<dbReference type="SMART" id="SM00146">
    <property type="entry name" value="PI3Kc"/>
    <property type="match status" value="1"/>
</dbReference>
<dbReference type="InterPro" id="IPR036940">
    <property type="entry name" value="PI3/4_kinase_cat_sf"/>
</dbReference>
<dbReference type="FunFam" id="1.10.1070.11:FF:000016">
    <property type="entry name" value="PIK1p Phosphatidylinositol 4-kinase"/>
    <property type="match status" value="1"/>
</dbReference>
<dbReference type="SUPFAM" id="SSF56112">
    <property type="entry name" value="Protein kinase-like (PK-like)"/>
    <property type="match status" value="1"/>
</dbReference>
<dbReference type="Pfam" id="PF21245">
    <property type="entry name" value="PI4KB-PIK1_PIK"/>
    <property type="match status" value="1"/>
</dbReference>
<proteinExistence type="predicted"/>
<dbReference type="PROSITE" id="PS00916">
    <property type="entry name" value="PI3_4_KINASE_2"/>
    <property type="match status" value="1"/>
</dbReference>
<dbReference type="PANTHER" id="PTHR10048">
    <property type="entry name" value="PHOSPHATIDYLINOSITOL KINASE"/>
    <property type="match status" value="1"/>
</dbReference>
<dbReference type="GO" id="GO:0004430">
    <property type="term" value="F:1-phosphatidylinositol 4-kinase activity"/>
    <property type="evidence" value="ECO:0000318"/>
    <property type="project" value="GO_Central"/>
</dbReference>
<evidence type="ECO:0000256" key="3">
    <source>
        <dbReference type="ARBA" id="ARBA00022679"/>
    </source>
</evidence>
<dbReference type="GO" id="GO:0016020">
    <property type="term" value="C:membrane"/>
    <property type="evidence" value="ECO:0000318"/>
    <property type="project" value="GO_Central"/>
</dbReference>
<dbReference type="InterPro" id="IPR000403">
    <property type="entry name" value="PI3/4_kinase_cat_dom"/>
</dbReference>
<keyword evidence="8" id="KW-1185">Reference proteome</keyword>
<dbReference type="CDD" id="cd05168">
    <property type="entry name" value="PI4Kc_III_beta"/>
    <property type="match status" value="1"/>
</dbReference>
<dbReference type="GO" id="GO:0048015">
    <property type="term" value="P:phosphatidylinositol-mediated signaling"/>
    <property type="evidence" value="ECO:0000318"/>
    <property type="project" value="GO_Central"/>
</dbReference>
<dbReference type="InterPro" id="IPR049160">
    <property type="entry name" value="PI4KB-PIK1_PIK"/>
</dbReference>
<evidence type="ECO:0000256" key="1">
    <source>
        <dbReference type="ARBA" id="ARBA00001686"/>
    </source>
</evidence>
<dbReference type="InterPro" id="IPR018936">
    <property type="entry name" value="PI3/4_kinase_CS"/>
</dbReference>
<feature type="compositionally biased region" description="Low complexity" evidence="5">
    <location>
        <begin position="541"/>
        <end position="554"/>
    </location>
</feature>
<evidence type="ECO:0000256" key="2">
    <source>
        <dbReference type="ARBA" id="ARBA00012169"/>
    </source>
</evidence>
<keyword evidence="4" id="KW-0418">Kinase</keyword>
<dbReference type="Gramene" id="Pp3c5_11330V3.9">
    <property type="protein sequence ID" value="Pp3c5_11330V3.9"/>
    <property type="gene ID" value="Pp3c5_11330"/>
</dbReference>
<dbReference type="PANTHER" id="PTHR10048:SF22">
    <property type="entry name" value="PHOSPHATIDYLINOSITOL 4-KINASE BETA"/>
    <property type="match status" value="1"/>
</dbReference>
<reference evidence="7 8" key="2">
    <citation type="journal article" date="2018" name="Plant J.">
        <title>The Physcomitrella patens chromosome-scale assembly reveals moss genome structure and evolution.</title>
        <authorList>
            <person name="Lang D."/>
            <person name="Ullrich K.K."/>
            <person name="Murat F."/>
            <person name="Fuchs J."/>
            <person name="Jenkins J."/>
            <person name="Haas F.B."/>
            <person name="Piednoel M."/>
            <person name="Gundlach H."/>
            <person name="Van Bel M."/>
            <person name="Meyberg R."/>
            <person name="Vives C."/>
            <person name="Morata J."/>
            <person name="Symeonidi A."/>
            <person name="Hiss M."/>
            <person name="Muchero W."/>
            <person name="Kamisugi Y."/>
            <person name="Saleh O."/>
            <person name="Blanc G."/>
            <person name="Decker E.L."/>
            <person name="van Gessel N."/>
            <person name="Grimwood J."/>
            <person name="Hayes R.D."/>
            <person name="Graham S.W."/>
            <person name="Gunter L.E."/>
            <person name="McDaniel S.F."/>
            <person name="Hoernstein S.N.W."/>
            <person name="Larsson A."/>
            <person name="Li F.W."/>
            <person name="Perroud P.F."/>
            <person name="Phillips J."/>
            <person name="Ranjan P."/>
            <person name="Rokshar D.S."/>
            <person name="Rothfels C.J."/>
            <person name="Schneider L."/>
            <person name="Shu S."/>
            <person name="Stevenson D.W."/>
            <person name="Thummler F."/>
            <person name="Tillich M."/>
            <person name="Villarreal Aguilar J.C."/>
            <person name="Widiez T."/>
            <person name="Wong G.K."/>
            <person name="Wymore A."/>
            <person name="Zhang Y."/>
            <person name="Zimmer A.D."/>
            <person name="Quatrano R.S."/>
            <person name="Mayer K.F.X."/>
            <person name="Goodstein D."/>
            <person name="Casacuberta J.M."/>
            <person name="Vandepoele K."/>
            <person name="Reski R."/>
            <person name="Cuming A.C."/>
            <person name="Tuskan G.A."/>
            <person name="Maumus F."/>
            <person name="Salse J."/>
            <person name="Schmutz J."/>
            <person name="Rensing S.A."/>
        </authorList>
    </citation>
    <scope>NUCLEOTIDE SEQUENCE [LARGE SCALE GENOMIC DNA]</scope>
    <source>
        <strain evidence="7 8">cv. Gransden 2004</strain>
    </source>
</reference>
<accession>A0A7I4DP86</accession>
<feature type="compositionally biased region" description="Basic and acidic residues" evidence="5">
    <location>
        <begin position="596"/>
        <end position="612"/>
    </location>
</feature>
<dbReference type="EC" id="2.7.1.67" evidence="2"/>
<dbReference type="SUPFAM" id="SSF48371">
    <property type="entry name" value="ARM repeat"/>
    <property type="match status" value="1"/>
</dbReference>
<evidence type="ECO:0000313" key="8">
    <source>
        <dbReference type="Proteomes" id="UP000006727"/>
    </source>
</evidence>
<dbReference type="InterPro" id="IPR011009">
    <property type="entry name" value="Kinase-like_dom_sf"/>
</dbReference>
<evidence type="ECO:0000256" key="5">
    <source>
        <dbReference type="SAM" id="MobiDB-lite"/>
    </source>
</evidence>
<dbReference type="EMBL" id="ABEU02000005">
    <property type="status" value="NOT_ANNOTATED_CDS"/>
    <property type="molecule type" value="Genomic_DNA"/>
</dbReference>
<dbReference type="InterPro" id="IPR016024">
    <property type="entry name" value="ARM-type_fold"/>
</dbReference>
<dbReference type="FunFam" id="3.30.1010.10:FF:000018">
    <property type="entry name" value="phosphatidylinositol 4-kinase beta 1"/>
    <property type="match status" value="1"/>
</dbReference>
<dbReference type="Gene3D" id="1.10.1070.11">
    <property type="entry name" value="Phosphatidylinositol 3-/4-kinase, catalytic domain"/>
    <property type="match status" value="1"/>
</dbReference>
<evidence type="ECO:0000256" key="4">
    <source>
        <dbReference type="ARBA" id="ARBA00022777"/>
    </source>
</evidence>
<dbReference type="PROSITE" id="PS00915">
    <property type="entry name" value="PI3_4_KINASE_1"/>
    <property type="match status" value="1"/>
</dbReference>
<reference evidence="7 8" key="1">
    <citation type="journal article" date="2008" name="Science">
        <title>The Physcomitrella genome reveals evolutionary insights into the conquest of land by plants.</title>
        <authorList>
            <person name="Rensing S."/>
            <person name="Lang D."/>
            <person name="Zimmer A."/>
            <person name="Terry A."/>
            <person name="Salamov A."/>
            <person name="Shapiro H."/>
            <person name="Nishiyama T."/>
            <person name="Perroud P.-F."/>
            <person name="Lindquist E."/>
            <person name="Kamisugi Y."/>
            <person name="Tanahashi T."/>
            <person name="Sakakibara K."/>
            <person name="Fujita T."/>
            <person name="Oishi K."/>
            <person name="Shin-I T."/>
            <person name="Kuroki Y."/>
            <person name="Toyoda A."/>
            <person name="Suzuki Y."/>
            <person name="Hashimoto A."/>
            <person name="Yamaguchi K."/>
            <person name="Sugano A."/>
            <person name="Kohara Y."/>
            <person name="Fujiyama A."/>
            <person name="Anterola A."/>
            <person name="Aoki S."/>
            <person name="Ashton N."/>
            <person name="Barbazuk W.B."/>
            <person name="Barker E."/>
            <person name="Bennetzen J."/>
            <person name="Bezanilla M."/>
            <person name="Blankenship R."/>
            <person name="Cho S.H."/>
            <person name="Dutcher S."/>
            <person name="Estelle M."/>
            <person name="Fawcett J.A."/>
            <person name="Gundlach H."/>
            <person name="Hanada K."/>
            <person name="Heyl A."/>
            <person name="Hicks K.A."/>
            <person name="Hugh J."/>
            <person name="Lohr M."/>
            <person name="Mayer K."/>
            <person name="Melkozernov A."/>
            <person name="Murata T."/>
            <person name="Nelson D."/>
            <person name="Pils B."/>
            <person name="Prigge M."/>
            <person name="Reiss B."/>
            <person name="Renner T."/>
            <person name="Rombauts S."/>
            <person name="Rushton P."/>
            <person name="Sanderfoot A."/>
            <person name="Schween G."/>
            <person name="Shiu S.-H."/>
            <person name="Stueber K."/>
            <person name="Theodoulou F.L."/>
            <person name="Tu H."/>
            <person name="Van de Peer Y."/>
            <person name="Verrier P.J."/>
            <person name="Waters E."/>
            <person name="Wood A."/>
            <person name="Yang L."/>
            <person name="Cove D."/>
            <person name="Cuming A."/>
            <person name="Hasebe M."/>
            <person name="Lucas S."/>
            <person name="Mishler D.B."/>
            <person name="Reski R."/>
            <person name="Grigoriev I."/>
            <person name="Quatrano R.S."/>
            <person name="Boore J.L."/>
        </authorList>
    </citation>
    <scope>NUCLEOTIDE SEQUENCE [LARGE SCALE GENOMIC DNA]</scope>
    <source>
        <strain evidence="7 8">cv. Gransden 2004</strain>
    </source>
</reference>
<gene>
    <name evidence="7" type="primary">LOC112282337</name>
</gene>
<dbReference type="InterPro" id="IPR057754">
    <property type="entry name" value="PI4-kinase_beta/PIK1_cat"/>
</dbReference>
<dbReference type="Proteomes" id="UP000006727">
    <property type="component" value="Chromosome 5"/>
</dbReference>
<feature type="compositionally biased region" description="Polar residues" evidence="5">
    <location>
        <begin position="613"/>
        <end position="634"/>
    </location>
</feature>
<feature type="region of interest" description="Disordered" evidence="5">
    <location>
        <begin position="530"/>
        <end position="559"/>
    </location>
</feature>
<dbReference type="Gene3D" id="3.30.1010.10">
    <property type="entry name" value="Phosphatidylinositol 3-kinase Catalytic Subunit, Chain A, domain 4"/>
    <property type="match status" value="1"/>
</dbReference>
<dbReference type="GO" id="GO:0005737">
    <property type="term" value="C:cytoplasm"/>
    <property type="evidence" value="ECO:0000318"/>
    <property type="project" value="GO_Central"/>
</dbReference>
<comment type="catalytic activity">
    <reaction evidence="1">
        <text>a 1,2-diacyl-sn-glycero-3-phospho-(1D-myo-inositol) + ATP = a 1,2-diacyl-sn-glycero-3-phospho-(1D-myo-inositol 4-phosphate) + ADP + H(+)</text>
        <dbReference type="Rhea" id="RHEA:19877"/>
        <dbReference type="ChEBI" id="CHEBI:15378"/>
        <dbReference type="ChEBI" id="CHEBI:30616"/>
        <dbReference type="ChEBI" id="CHEBI:57880"/>
        <dbReference type="ChEBI" id="CHEBI:58178"/>
        <dbReference type="ChEBI" id="CHEBI:456216"/>
        <dbReference type="EC" id="2.7.1.67"/>
    </reaction>
</comment>
<feature type="region of interest" description="Disordered" evidence="5">
    <location>
        <begin position="263"/>
        <end position="300"/>
    </location>
</feature>
<feature type="compositionally biased region" description="Basic and acidic residues" evidence="5">
    <location>
        <begin position="286"/>
        <end position="296"/>
    </location>
</feature>